<evidence type="ECO:0000256" key="7">
    <source>
        <dbReference type="ARBA" id="ARBA00022967"/>
    </source>
</evidence>
<keyword evidence="11" id="KW-1185">Reference proteome</keyword>
<dbReference type="PROSITE" id="PS00211">
    <property type="entry name" value="ABC_TRANSPORTER_1"/>
    <property type="match status" value="1"/>
</dbReference>
<dbReference type="PANTHER" id="PTHR43790">
    <property type="entry name" value="CARBOHYDRATE TRANSPORT ATP-BINDING PROTEIN MG119-RELATED"/>
    <property type="match status" value="1"/>
</dbReference>
<dbReference type="PROSITE" id="PS50893">
    <property type="entry name" value="ABC_TRANSPORTER_2"/>
    <property type="match status" value="2"/>
</dbReference>
<dbReference type="Proteomes" id="UP001142400">
    <property type="component" value="Unassembled WGS sequence"/>
</dbReference>
<feature type="domain" description="ABC transporter" evidence="9">
    <location>
        <begin position="12"/>
        <end position="247"/>
    </location>
</feature>
<sequence>MKATNRKTNSLLHLRGITKRFPGVQALDGVDLEVRSGEVLGLVGENGSGKSTLLKIAAGHQNADAGEIVLDGRPVSLAGPADALNRGIALIAQEISVQPQLTVAENLLDGRLPRRAGLIDWRRMHRQTEAELRELDLDLSPHTTVGALPLHQQQMLSIARVVRRRPRLVLFDEPTSSLTADEVKHVYAMIHSLRAAGSAVVYITHRLREYFDLADRVVVLRDGRTVATREIAGVDEQELVRLMVGREQVQIFQRPAQKDHGDFESAALRLEVRGITSARLADIDLDVRAGEIVGVAGQAGSGRTSLAETLFGRWPYSGSVRVAGREVRLSTPRAAIDAGIALVPEDRKGAGLVLSMSVHENLAMASWRRTSALGVRRPGHERAGTTRVVRDLLIRTAGLDVPAVTLSGGNQQKVAIGKWLLHEPSVLILDEPTRGVDVGAKAEIYALVEELASAGLGVLVISSELLEVMRLAHRVLVMSNGRVVGEEAGARATEESITRLAFRAEGAPEPGSLEVRNT</sequence>
<dbReference type="Gene3D" id="3.40.50.300">
    <property type="entry name" value="P-loop containing nucleotide triphosphate hydrolases"/>
    <property type="match status" value="2"/>
</dbReference>
<dbReference type="Pfam" id="PF00005">
    <property type="entry name" value="ABC_tran"/>
    <property type="match status" value="2"/>
</dbReference>
<dbReference type="InterPro" id="IPR027417">
    <property type="entry name" value="P-loop_NTPase"/>
</dbReference>
<name>A0A9X2M5K9_STRMQ</name>
<evidence type="ECO:0000256" key="5">
    <source>
        <dbReference type="ARBA" id="ARBA00022741"/>
    </source>
</evidence>
<dbReference type="SMART" id="SM00382">
    <property type="entry name" value="AAA"/>
    <property type="match status" value="2"/>
</dbReference>
<evidence type="ECO:0000256" key="4">
    <source>
        <dbReference type="ARBA" id="ARBA00022737"/>
    </source>
</evidence>
<dbReference type="CDD" id="cd03216">
    <property type="entry name" value="ABC_Carb_Monos_I"/>
    <property type="match status" value="1"/>
</dbReference>
<dbReference type="RefSeq" id="WP_257635378.1">
    <property type="nucleotide sequence ID" value="NZ_JANIIC010000072.1"/>
</dbReference>
<keyword evidence="8" id="KW-0472">Membrane</keyword>
<keyword evidence="3" id="KW-1003">Cell membrane</keyword>
<dbReference type="EMBL" id="JANIIC010000072">
    <property type="protein sequence ID" value="MCQ8835195.1"/>
    <property type="molecule type" value="Genomic_DNA"/>
</dbReference>
<evidence type="ECO:0000256" key="3">
    <source>
        <dbReference type="ARBA" id="ARBA00022475"/>
    </source>
</evidence>
<keyword evidence="6 10" id="KW-0067">ATP-binding</keyword>
<dbReference type="GO" id="GO:0005524">
    <property type="term" value="F:ATP binding"/>
    <property type="evidence" value="ECO:0007669"/>
    <property type="project" value="UniProtKB-KW"/>
</dbReference>
<dbReference type="InterPro" id="IPR003439">
    <property type="entry name" value="ABC_transporter-like_ATP-bd"/>
</dbReference>
<evidence type="ECO:0000256" key="8">
    <source>
        <dbReference type="ARBA" id="ARBA00023136"/>
    </source>
</evidence>
<dbReference type="SUPFAM" id="SSF52540">
    <property type="entry name" value="P-loop containing nucleoside triphosphate hydrolases"/>
    <property type="match status" value="2"/>
</dbReference>
<dbReference type="FunFam" id="3.40.50.300:FF:000127">
    <property type="entry name" value="Ribose import ATP-binding protein RbsA"/>
    <property type="match status" value="1"/>
</dbReference>
<dbReference type="InterPro" id="IPR017871">
    <property type="entry name" value="ABC_transporter-like_CS"/>
</dbReference>
<dbReference type="InterPro" id="IPR003593">
    <property type="entry name" value="AAA+_ATPase"/>
</dbReference>
<comment type="caution">
    <text evidence="10">The sequence shown here is derived from an EMBL/GenBank/DDBJ whole genome shotgun (WGS) entry which is preliminary data.</text>
</comment>
<keyword evidence="7" id="KW-1278">Translocase</keyword>
<dbReference type="GO" id="GO:0005886">
    <property type="term" value="C:plasma membrane"/>
    <property type="evidence" value="ECO:0007669"/>
    <property type="project" value="UniProtKB-SubCell"/>
</dbReference>
<evidence type="ECO:0000256" key="1">
    <source>
        <dbReference type="ARBA" id="ARBA00004202"/>
    </source>
</evidence>
<keyword evidence="2" id="KW-0813">Transport</keyword>
<organism evidence="10 11">
    <name type="scientific">Streptomyces malaysiensis subsp. samsunensis</name>
    <dbReference type="NCBI Taxonomy" id="459658"/>
    <lineage>
        <taxon>Bacteria</taxon>
        <taxon>Bacillati</taxon>
        <taxon>Actinomycetota</taxon>
        <taxon>Actinomycetes</taxon>
        <taxon>Kitasatosporales</taxon>
        <taxon>Streptomycetaceae</taxon>
        <taxon>Streptomyces</taxon>
        <taxon>Streptomyces violaceusniger group</taxon>
    </lineage>
</organism>
<keyword evidence="5" id="KW-0547">Nucleotide-binding</keyword>
<evidence type="ECO:0000256" key="2">
    <source>
        <dbReference type="ARBA" id="ARBA00022448"/>
    </source>
</evidence>
<feature type="domain" description="ABC transporter" evidence="9">
    <location>
        <begin position="263"/>
        <end position="505"/>
    </location>
</feature>
<dbReference type="CDD" id="cd03215">
    <property type="entry name" value="ABC_Carb_Monos_II"/>
    <property type="match status" value="1"/>
</dbReference>
<evidence type="ECO:0000313" key="11">
    <source>
        <dbReference type="Proteomes" id="UP001142400"/>
    </source>
</evidence>
<dbReference type="PANTHER" id="PTHR43790:SF9">
    <property type="entry name" value="GALACTOFURANOSE TRANSPORTER ATP-BINDING PROTEIN YTFR"/>
    <property type="match status" value="1"/>
</dbReference>
<accession>A0A9X2M5K9</accession>
<dbReference type="GO" id="GO:0016887">
    <property type="term" value="F:ATP hydrolysis activity"/>
    <property type="evidence" value="ECO:0007669"/>
    <property type="project" value="InterPro"/>
</dbReference>
<proteinExistence type="predicted"/>
<dbReference type="AlphaFoldDB" id="A0A9X2M5K9"/>
<evidence type="ECO:0000259" key="9">
    <source>
        <dbReference type="PROSITE" id="PS50893"/>
    </source>
</evidence>
<comment type="subcellular location">
    <subcellularLocation>
        <location evidence="1">Cell membrane</location>
        <topology evidence="1">Peripheral membrane protein</topology>
    </subcellularLocation>
</comment>
<keyword evidence="4" id="KW-0677">Repeat</keyword>
<evidence type="ECO:0000256" key="6">
    <source>
        <dbReference type="ARBA" id="ARBA00022840"/>
    </source>
</evidence>
<dbReference type="InterPro" id="IPR050107">
    <property type="entry name" value="ABC_carbohydrate_import_ATPase"/>
</dbReference>
<evidence type="ECO:0000313" key="10">
    <source>
        <dbReference type="EMBL" id="MCQ8835195.1"/>
    </source>
</evidence>
<reference evidence="10" key="1">
    <citation type="submission" date="2022-06" db="EMBL/GenBank/DDBJ databases">
        <title>WGS of actinobacteria.</title>
        <authorList>
            <person name="Thawai C."/>
        </authorList>
    </citation>
    <scope>NUCLEOTIDE SEQUENCE</scope>
    <source>
        <strain evidence="10">DSM 42010</strain>
    </source>
</reference>
<protein>
    <submittedName>
        <fullName evidence="10">Sugar ABC transporter ATP-binding protein</fullName>
    </submittedName>
</protein>
<gene>
    <name evidence="10" type="ORF">NQU54_40695</name>
</gene>